<dbReference type="GeneID" id="26900497"/>
<evidence type="ECO:0000313" key="3">
    <source>
        <dbReference type="EMBL" id="KPA85877.1"/>
    </source>
</evidence>
<gene>
    <name evidence="3" type="ORF">ABB37_00199</name>
</gene>
<dbReference type="InterPro" id="IPR029058">
    <property type="entry name" value="AB_hydrolase_fold"/>
</dbReference>
<dbReference type="RefSeq" id="XP_015664316.1">
    <property type="nucleotide sequence ID" value="XM_015796308.1"/>
</dbReference>
<dbReference type="OrthoDB" id="247542at2759"/>
<protein>
    <recommendedName>
        <fullName evidence="2">AB hydrolase-1 domain-containing protein</fullName>
    </recommendedName>
</protein>
<name>A0A0M9GA14_LEPPY</name>
<dbReference type="SUPFAM" id="SSF53474">
    <property type="entry name" value="alpha/beta-Hydrolases"/>
    <property type="match status" value="1"/>
</dbReference>
<comment type="caution">
    <text evidence="3">The sequence shown here is derived from an EMBL/GenBank/DDBJ whole genome shotgun (WGS) entry which is preliminary data.</text>
</comment>
<dbReference type="RefSeq" id="XP_015664317.1">
    <property type="nucleotide sequence ID" value="XM_015796309.1"/>
</dbReference>
<keyword evidence="4" id="KW-1185">Reference proteome</keyword>
<reference evidence="3 4" key="1">
    <citation type="submission" date="2015-07" db="EMBL/GenBank/DDBJ databases">
        <title>High-quality genome of monoxenous trypanosomatid Leptomonas pyrrhocoris.</title>
        <authorList>
            <person name="Flegontov P."/>
            <person name="Butenko A."/>
            <person name="Firsov S."/>
            <person name="Vlcek C."/>
            <person name="Logacheva M.D."/>
            <person name="Field M."/>
            <person name="Filatov D."/>
            <person name="Flegontova O."/>
            <person name="Gerasimov E."/>
            <person name="Jackson A.P."/>
            <person name="Kelly S."/>
            <person name="Opperdoes F."/>
            <person name="O'Reilly A."/>
            <person name="Votypka J."/>
            <person name="Yurchenko V."/>
            <person name="Lukes J."/>
        </authorList>
    </citation>
    <scope>NUCLEOTIDE SEQUENCE [LARGE SCALE GENOMIC DNA]</scope>
    <source>
        <strain evidence="3">H10</strain>
    </source>
</reference>
<organism evidence="3 4">
    <name type="scientific">Leptomonas pyrrhocoris</name>
    <name type="common">Firebug parasite</name>
    <dbReference type="NCBI Taxonomy" id="157538"/>
    <lineage>
        <taxon>Eukaryota</taxon>
        <taxon>Discoba</taxon>
        <taxon>Euglenozoa</taxon>
        <taxon>Kinetoplastea</taxon>
        <taxon>Metakinetoplastina</taxon>
        <taxon>Trypanosomatida</taxon>
        <taxon>Trypanosomatidae</taxon>
        <taxon>Leishmaniinae</taxon>
        <taxon>Leptomonas</taxon>
    </lineage>
</organism>
<dbReference type="InterPro" id="IPR050960">
    <property type="entry name" value="AB_hydrolase_4_sf"/>
</dbReference>
<dbReference type="PANTHER" id="PTHR10794">
    <property type="entry name" value="ABHYDROLASE DOMAIN-CONTAINING PROTEIN"/>
    <property type="match status" value="1"/>
</dbReference>
<feature type="domain" description="AB hydrolase-1" evidence="2">
    <location>
        <begin position="136"/>
        <end position="410"/>
    </location>
</feature>
<proteinExistence type="inferred from homology"/>
<evidence type="ECO:0000259" key="2">
    <source>
        <dbReference type="Pfam" id="PF00561"/>
    </source>
</evidence>
<dbReference type="InterPro" id="IPR000073">
    <property type="entry name" value="AB_hydrolase_1"/>
</dbReference>
<dbReference type="Pfam" id="PF00561">
    <property type="entry name" value="Abhydrolase_1"/>
    <property type="match status" value="1"/>
</dbReference>
<dbReference type="EMBL" id="LGTL01000001">
    <property type="protein sequence ID" value="KPA85877.1"/>
    <property type="molecule type" value="Genomic_DNA"/>
</dbReference>
<dbReference type="GO" id="GO:0047372">
    <property type="term" value="F:monoacylglycerol lipase activity"/>
    <property type="evidence" value="ECO:0007669"/>
    <property type="project" value="TreeGrafter"/>
</dbReference>
<evidence type="ECO:0000313" key="4">
    <source>
        <dbReference type="Proteomes" id="UP000037923"/>
    </source>
</evidence>
<dbReference type="Proteomes" id="UP000037923">
    <property type="component" value="Unassembled WGS sequence"/>
</dbReference>
<dbReference type="EMBL" id="LGTL01000001">
    <property type="protein sequence ID" value="KPA85878.1"/>
    <property type="molecule type" value="Genomic_DNA"/>
</dbReference>
<evidence type="ECO:0000256" key="1">
    <source>
        <dbReference type="ARBA" id="ARBA00010884"/>
    </source>
</evidence>
<comment type="similarity">
    <text evidence="1">Belongs to the AB hydrolase superfamily. AB hydrolase 4 family.</text>
</comment>
<dbReference type="VEuPathDB" id="TriTrypDB:LpyrH10_01_1990"/>
<dbReference type="GO" id="GO:0034338">
    <property type="term" value="F:short-chain carboxylesterase activity"/>
    <property type="evidence" value="ECO:0007669"/>
    <property type="project" value="TreeGrafter"/>
</dbReference>
<sequence>MLVKVQLFILHTFVHVFLYVIPRWVHTLLVKVPVTVWEWLTGHRPYTYSRSKERHIKVIASQKDTATSDRLLRLLGLTYDMIYSGPLYNGDIHTIIGNLWRSSRVHYLRELVDGFDGNPICLDWLAVPQGVAARGVILVIPGVGNYSQTPYVQRLARDATSRGFQLCVLSPRGMGSAPLTKPRVTCITFTQDARTVLRERFGRDQIRARFGKDLPVFLLGFSAGGTTVVKAIVEEFDEFKKDPSRYPGGFPVKGMVSMNAPYNMFVHHEILDRCAFYYQQPMVVAMQKYALKHADLMIQGLPGLPSFKDREELEEKMAKLKTANDFVEHIIAPHFGYEEGPAEYYKDAAGFKWLQKSDPSLPVVCVASRHDPITGISHTDEEWQALTDQHPNVVFVETPVGGHLAYLPNPIDVWKEKGSFLTDFPLHVLMHVAEKTSKPKTA</sequence>
<dbReference type="PANTHER" id="PTHR10794:SF63">
    <property type="entry name" value="ALPHA_BETA HYDROLASE 1, ISOFORM A"/>
    <property type="match status" value="1"/>
</dbReference>
<dbReference type="Gene3D" id="3.40.50.1820">
    <property type="entry name" value="alpha/beta hydrolase"/>
    <property type="match status" value="1"/>
</dbReference>
<dbReference type="AlphaFoldDB" id="A0A0M9GA14"/>
<accession>A0A0M9GA14</accession>
<dbReference type="OMA" id="HHEVISK"/>